<keyword evidence="5" id="KW-1185">Reference proteome</keyword>
<comment type="caution">
    <text evidence="4">The sequence shown here is derived from an EMBL/GenBank/DDBJ whole genome shotgun (WGS) entry which is preliminary data.</text>
</comment>
<sequence length="154" mass="16761">MTEHDDFLSNFPPEPSGYRLPPAGFTPHLSAGGFSRHNGPFYQKLVGQENYRGFYVLERHCNSMGIAHGGLLVSFVDALLGLAVYRVTRQAPITVRLTTDFTASAKLGEWVEGKAHVIEVADDVIFVSALVYSGDTSVLAAQGVFKAQSRNMQG</sequence>
<dbReference type="RefSeq" id="WP_279244437.1">
    <property type="nucleotide sequence ID" value="NZ_SHNN01000001.1"/>
</dbReference>
<dbReference type="PANTHER" id="PTHR21660">
    <property type="entry name" value="THIOESTERASE SUPERFAMILY MEMBER-RELATED"/>
    <property type="match status" value="1"/>
</dbReference>
<dbReference type="InterPro" id="IPR006683">
    <property type="entry name" value="Thioestr_dom"/>
</dbReference>
<proteinExistence type="inferred from homology"/>
<accession>A0ABT3TE45</accession>
<dbReference type="Pfam" id="PF03061">
    <property type="entry name" value="4HBT"/>
    <property type="match status" value="1"/>
</dbReference>
<dbReference type="SUPFAM" id="SSF54637">
    <property type="entry name" value="Thioesterase/thiol ester dehydrase-isomerase"/>
    <property type="match status" value="1"/>
</dbReference>
<gene>
    <name evidence="4" type="ORF">EYC98_06180</name>
</gene>
<evidence type="ECO:0000256" key="1">
    <source>
        <dbReference type="ARBA" id="ARBA00008324"/>
    </source>
</evidence>
<evidence type="ECO:0000313" key="5">
    <source>
        <dbReference type="Proteomes" id="UP001143362"/>
    </source>
</evidence>
<dbReference type="PANTHER" id="PTHR21660:SF1">
    <property type="entry name" value="ACYL-COENZYME A THIOESTERASE 13"/>
    <property type="match status" value="1"/>
</dbReference>
<evidence type="ECO:0000256" key="2">
    <source>
        <dbReference type="ARBA" id="ARBA00022801"/>
    </source>
</evidence>
<name>A0ABT3TE45_9GAMM</name>
<feature type="domain" description="Thioesterase" evidence="3">
    <location>
        <begin position="64"/>
        <end position="138"/>
    </location>
</feature>
<evidence type="ECO:0000259" key="3">
    <source>
        <dbReference type="Pfam" id="PF03061"/>
    </source>
</evidence>
<dbReference type="InterPro" id="IPR039298">
    <property type="entry name" value="ACOT13"/>
</dbReference>
<evidence type="ECO:0000313" key="4">
    <source>
        <dbReference type="EMBL" id="MCX2980460.1"/>
    </source>
</evidence>
<dbReference type="Proteomes" id="UP001143362">
    <property type="component" value="Unassembled WGS sequence"/>
</dbReference>
<dbReference type="EMBL" id="SHNN01000001">
    <property type="protein sequence ID" value="MCX2980460.1"/>
    <property type="molecule type" value="Genomic_DNA"/>
</dbReference>
<organism evidence="4 5">
    <name type="scientific">Candidatus Litorirhabdus singularis</name>
    <dbReference type="NCBI Taxonomy" id="2518993"/>
    <lineage>
        <taxon>Bacteria</taxon>
        <taxon>Pseudomonadati</taxon>
        <taxon>Pseudomonadota</taxon>
        <taxon>Gammaproteobacteria</taxon>
        <taxon>Cellvibrionales</taxon>
        <taxon>Halieaceae</taxon>
        <taxon>Candidatus Litorirhabdus</taxon>
    </lineage>
</organism>
<keyword evidence="2" id="KW-0378">Hydrolase</keyword>
<dbReference type="CDD" id="cd03443">
    <property type="entry name" value="PaaI_thioesterase"/>
    <property type="match status" value="1"/>
</dbReference>
<comment type="similarity">
    <text evidence="1">Belongs to the thioesterase PaaI family.</text>
</comment>
<dbReference type="Gene3D" id="3.10.129.10">
    <property type="entry name" value="Hotdog Thioesterase"/>
    <property type="match status" value="1"/>
</dbReference>
<dbReference type="InterPro" id="IPR029069">
    <property type="entry name" value="HotDog_dom_sf"/>
</dbReference>
<protein>
    <submittedName>
        <fullName evidence="4">PaaI family thioesterase</fullName>
    </submittedName>
</protein>
<reference evidence="4" key="1">
    <citation type="submission" date="2019-02" db="EMBL/GenBank/DDBJ databases">
        <authorList>
            <person name="Li S.-H."/>
        </authorList>
    </citation>
    <scope>NUCLEOTIDE SEQUENCE</scope>
    <source>
        <strain evidence="4">IMCC14734</strain>
    </source>
</reference>